<dbReference type="EMBL" id="FPBA01000007">
    <property type="protein sequence ID" value="SFT69745.1"/>
    <property type="molecule type" value="Genomic_DNA"/>
</dbReference>
<feature type="domain" description="Glycosyltransferase 2-like" evidence="6">
    <location>
        <begin position="27"/>
        <end position="156"/>
    </location>
</feature>
<keyword evidence="3" id="KW-0328">Glycosyltransferase</keyword>
<dbReference type="GO" id="GO:0016757">
    <property type="term" value="F:glycosyltransferase activity"/>
    <property type="evidence" value="ECO:0007669"/>
    <property type="project" value="UniProtKB-KW"/>
</dbReference>
<dbReference type="STRING" id="1296565.SAMN05660657_02481"/>
<evidence type="ECO:0000256" key="3">
    <source>
        <dbReference type="ARBA" id="ARBA00022676"/>
    </source>
</evidence>
<dbReference type="SUPFAM" id="SSF53448">
    <property type="entry name" value="Nucleotide-diphospho-sugar transferases"/>
    <property type="match status" value="1"/>
</dbReference>
<feature type="region of interest" description="Disordered" evidence="5">
    <location>
        <begin position="1"/>
        <end position="24"/>
    </location>
</feature>
<dbReference type="PANTHER" id="PTHR43179">
    <property type="entry name" value="RHAMNOSYLTRANSFERASE WBBL"/>
    <property type="match status" value="1"/>
</dbReference>
<evidence type="ECO:0000256" key="1">
    <source>
        <dbReference type="ARBA" id="ARBA00004776"/>
    </source>
</evidence>
<organism evidence="7 8">
    <name type="scientific">Geodermatophilus amargosae</name>
    <dbReference type="NCBI Taxonomy" id="1296565"/>
    <lineage>
        <taxon>Bacteria</taxon>
        <taxon>Bacillati</taxon>
        <taxon>Actinomycetota</taxon>
        <taxon>Actinomycetes</taxon>
        <taxon>Geodermatophilales</taxon>
        <taxon>Geodermatophilaceae</taxon>
        <taxon>Geodermatophilus</taxon>
    </lineage>
</organism>
<dbReference type="InterPro" id="IPR001173">
    <property type="entry name" value="Glyco_trans_2-like"/>
</dbReference>
<evidence type="ECO:0000256" key="5">
    <source>
        <dbReference type="SAM" id="MobiDB-lite"/>
    </source>
</evidence>
<protein>
    <submittedName>
        <fullName evidence="7">Glycosyltransferase, GT2 family</fullName>
    </submittedName>
</protein>
<sequence>MTATPPMQSTTLPSARRRPDPGGVRVTVAVPTFRRPDDLRDLLPRLLEQVAEVAAGGRFTAQVLVVDNDPAGSGSAVAAAVPGVRYVVESRPGIAAVRNRALDEAAGSRLLAFIDDDERPCENWLGALLATWEDSGAAAVSGRILAEYPGPVDPWILAGRFFVRRRMPTGTEIDVAATGNLLLDLDQVRAAGTRFESALGLAGGEDTLFSRSLAHAGARMVWCDESAAVDRVPAERTTRRWVLIRAWSHGNATVLTELRLTAGTAARLRVRARGVLRGLLRLGGGSARWALGRVSGSARHQARGARAVFRGLGMVGGALGVVYEEYARDGRRWRLGRVAPR</sequence>
<dbReference type="CDD" id="cd00761">
    <property type="entry name" value="Glyco_tranf_GTA_type"/>
    <property type="match status" value="1"/>
</dbReference>
<evidence type="ECO:0000313" key="7">
    <source>
        <dbReference type="EMBL" id="SFT69745.1"/>
    </source>
</evidence>
<comment type="similarity">
    <text evidence="2">Belongs to the glycosyltransferase 2 family.</text>
</comment>
<keyword evidence="4 7" id="KW-0808">Transferase</keyword>
<accession>A0A1I7A4C6</accession>
<dbReference type="InterPro" id="IPR029044">
    <property type="entry name" value="Nucleotide-diphossugar_trans"/>
</dbReference>
<feature type="compositionally biased region" description="Polar residues" evidence="5">
    <location>
        <begin position="1"/>
        <end position="13"/>
    </location>
</feature>
<dbReference type="PANTHER" id="PTHR43179:SF12">
    <property type="entry name" value="GALACTOFURANOSYLTRANSFERASE GLFT2"/>
    <property type="match status" value="1"/>
</dbReference>
<evidence type="ECO:0000313" key="8">
    <source>
        <dbReference type="Proteomes" id="UP000199546"/>
    </source>
</evidence>
<dbReference type="Pfam" id="PF00535">
    <property type="entry name" value="Glycos_transf_2"/>
    <property type="match status" value="1"/>
</dbReference>
<reference evidence="8" key="1">
    <citation type="submission" date="2016-10" db="EMBL/GenBank/DDBJ databases">
        <authorList>
            <person name="Varghese N."/>
            <person name="Submissions S."/>
        </authorList>
    </citation>
    <scope>NUCLEOTIDE SEQUENCE [LARGE SCALE GENOMIC DNA]</scope>
    <source>
        <strain evidence="8">DSM 46136</strain>
    </source>
</reference>
<gene>
    <name evidence="7" type="ORF">SAMN05660657_02481</name>
</gene>
<dbReference type="Proteomes" id="UP000199546">
    <property type="component" value="Unassembled WGS sequence"/>
</dbReference>
<dbReference type="RefSeq" id="WP_217644688.1">
    <property type="nucleotide sequence ID" value="NZ_FPBA01000007.1"/>
</dbReference>
<comment type="pathway">
    <text evidence="1">Cell wall biogenesis; cell wall polysaccharide biosynthesis.</text>
</comment>
<name>A0A1I7A4C6_9ACTN</name>
<keyword evidence="8" id="KW-1185">Reference proteome</keyword>
<dbReference type="AlphaFoldDB" id="A0A1I7A4C6"/>
<proteinExistence type="inferred from homology"/>
<evidence type="ECO:0000259" key="6">
    <source>
        <dbReference type="Pfam" id="PF00535"/>
    </source>
</evidence>
<evidence type="ECO:0000256" key="2">
    <source>
        <dbReference type="ARBA" id="ARBA00006739"/>
    </source>
</evidence>
<dbReference type="Gene3D" id="3.90.550.10">
    <property type="entry name" value="Spore Coat Polysaccharide Biosynthesis Protein SpsA, Chain A"/>
    <property type="match status" value="1"/>
</dbReference>
<evidence type="ECO:0000256" key="4">
    <source>
        <dbReference type="ARBA" id="ARBA00022679"/>
    </source>
</evidence>